<name>A0A364LEQ4_TALAM</name>
<comment type="similarity">
    <text evidence="2">Belongs to the oligopeptide OPT transporter family.</text>
</comment>
<dbReference type="RefSeq" id="XP_040738763.1">
    <property type="nucleotide sequence ID" value="XM_040872872.1"/>
</dbReference>
<comment type="caution">
    <text evidence="11">The sequence shown here is derived from an EMBL/GenBank/DDBJ whole genome shotgun (WGS) entry which is preliminary data.</text>
</comment>
<evidence type="ECO:0000256" key="2">
    <source>
        <dbReference type="ARBA" id="ARBA00008807"/>
    </source>
</evidence>
<dbReference type="OrthoDB" id="9986677at2759"/>
<evidence type="ECO:0000256" key="5">
    <source>
        <dbReference type="ARBA" id="ARBA00022856"/>
    </source>
</evidence>
<evidence type="ECO:0000313" key="12">
    <source>
        <dbReference type="Proteomes" id="UP000249363"/>
    </source>
</evidence>
<dbReference type="GO" id="GO:0015031">
    <property type="term" value="P:protein transport"/>
    <property type="evidence" value="ECO:0007669"/>
    <property type="project" value="UniProtKB-KW"/>
</dbReference>
<evidence type="ECO:0008006" key="13">
    <source>
        <dbReference type="Google" id="ProtNLM"/>
    </source>
</evidence>
<dbReference type="GeneID" id="63799475"/>
<keyword evidence="5" id="KW-0571">Peptide transport</keyword>
<evidence type="ECO:0000256" key="4">
    <source>
        <dbReference type="ARBA" id="ARBA00022692"/>
    </source>
</evidence>
<feature type="transmembrane region" description="Helical" evidence="10">
    <location>
        <begin position="735"/>
        <end position="759"/>
    </location>
</feature>
<keyword evidence="3" id="KW-0813">Transport</keyword>
<feature type="transmembrane region" description="Helical" evidence="10">
    <location>
        <begin position="655"/>
        <end position="674"/>
    </location>
</feature>
<keyword evidence="7 10" id="KW-1133">Transmembrane helix</keyword>
<dbReference type="AlphaFoldDB" id="A0A364LEQ4"/>
<keyword evidence="12" id="KW-1185">Reference proteome</keyword>
<dbReference type="Pfam" id="PF03169">
    <property type="entry name" value="OPT"/>
    <property type="match status" value="1"/>
</dbReference>
<feature type="transmembrane region" description="Helical" evidence="10">
    <location>
        <begin position="116"/>
        <end position="136"/>
    </location>
</feature>
<feature type="transmembrane region" description="Helical" evidence="10">
    <location>
        <begin position="585"/>
        <end position="609"/>
    </location>
</feature>
<evidence type="ECO:0000256" key="8">
    <source>
        <dbReference type="ARBA" id="ARBA00023136"/>
    </source>
</evidence>
<dbReference type="PANTHER" id="PTHR22601">
    <property type="entry name" value="ISP4 LIKE PROTEIN"/>
    <property type="match status" value="1"/>
</dbReference>
<comment type="subcellular location">
    <subcellularLocation>
        <location evidence="1">Membrane</location>
        <topology evidence="1">Multi-pass membrane protein</topology>
    </subcellularLocation>
</comment>
<feature type="transmembrane region" description="Helical" evidence="10">
    <location>
        <begin position="354"/>
        <end position="371"/>
    </location>
</feature>
<dbReference type="GO" id="GO:0016020">
    <property type="term" value="C:membrane"/>
    <property type="evidence" value="ECO:0007669"/>
    <property type="project" value="UniProtKB-SubCell"/>
</dbReference>
<evidence type="ECO:0000256" key="9">
    <source>
        <dbReference type="SAM" id="MobiDB-lite"/>
    </source>
</evidence>
<keyword evidence="8 10" id="KW-0472">Membrane</keyword>
<dbReference type="InterPro" id="IPR004813">
    <property type="entry name" value="OPT"/>
</dbReference>
<protein>
    <recommendedName>
        <fullName evidence="13">OPT family small oligopeptide transporter</fullName>
    </recommendedName>
</protein>
<evidence type="ECO:0000256" key="7">
    <source>
        <dbReference type="ARBA" id="ARBA00022989"/>
    </source>
</evidence>
<gene>
    <name evidence="11" type="ORF">BHQ10_010261</name>
</gene>
<evidence type="ECO:0000256" key="10">
    <source>
        <dbReference type="SAM" id="Phobius"/>
    </source>
</evidence>
<dbReference type="EMBL" id="MIKG01000031">
    <property type="protein sequence ID" value="RAO74249.1"/>
    <property type="molecule type" value="Genomic_DNA"/>
</dbReference>
<sequence>MSATVVERKHSDFNAEPSSDGAISEEVRSAHGDSTTVTKEAETDIKGVPVYNADDDYDDETRHDTIIVTGADAAKHLLPMRDDREPALTFRSIFLATLLSGFQAVMSQIYEFKPTYITIQGTFIVIIAYFLGNAWAKFLPRGDHFEARWRSKGGQGELPLWIRIISFFNYGAWNLKEHAVCAITANSASNGMASVVVFAAQNLFYDLPLSTTTVVLSTLSIGLFGYGVAGLIRPIAVWHVESVYWGTLPLVKVLQGMHWQQVKNSKPLRYFWYAFGGMFTYEWFPAYVWPWLNSVSIPCLASMHATGETAAVLTNLFGGSIPNEGLGLFNIGFDWQYITSFQTSLPLKFQLNQAAGFLACYVVMIGIYYGNGWGARSLPFMSTRLLTANGTSYPVSKVFEHGVLNDDALATYGVPKLAGSFAYAMFMANAAIGAMVAHCILFWGKDVIKSYKNSRKGQSDDRHHQHMAEHYKEAPALWYGGVILFSFVLGLVVVLKENVTLPVWAYIISLILGIIIGPFSTLLYARFGNGIATNNLSKLVGGLLVPGRPVGNMYFAAWSHNVIVNTVNLCNDLKMGEYLKIPPRVMFVTQIYGTVLGSFVNYAVMIGIVTGNRELLVDGNGDASWSGATIQSYNTNAASWALAKYLYKSGQTYSIVPIGLAIGAACVVVHWAVVKFIPKIRGVSLSDFNFPQFIQFAGYIPYNSPQTCVIFNQVASGFFVQYYLRNYHPRIFRDYSYLIAGAFDGASLLVLFILSFAVFGAGGPSIPFPQWWGNNINGNYDFCPVTD</sequence>
<dbReference type="InterPro" id="IPR004648">
    <property type="entry name" value="Oligpept_transpt"/>
</dbReference>
<feature type="transmembrane region" description="Helical" evidence="10">
    <location>
        <begin position="476"/>
        <end position="495"/>
    </location>
</feature>
<feature type="transmembrane region" description="Helical" evidence="10">
    <location>
        <begin position="421"/>
        <end position="443"/>
    </location>
</feature>
<evidence type="ECO:0000313" key="11">
    <source>
        <dbReference type="EMBL" id="RAO74249.1"/>
    </source>
</evidence>
<feature type="transmembrane region" description="Helical" evidence="10">
    <location>
        <begin position="501"/>
        <end position="525"/>
    </location>
</feature>
<evidence type="ECO:0000256" key="3">
    <source>
        <dbReference type="ARBA" id="ARBA00022448"/>
    </source>
</evidence>
<dbReference type="GO" id="GO:0035673">
    <property type="term" value="F:oligopeptide transmembrane transporter activity"/>
    <property type="evidence" value="ECO:0007669"/>
    <property type="project" value="InterPro"/>
</dbReference>
<feature type="compositionally biased region" description="Basic and acidic residues" evidence="9">
    <location>
        <begin position="1"/>
        <end position="13"/>
    </location>
</feature>
<evidence type="ECO:0000256" key="6">
    <source>
        <dbReference type="ARBA" id="ARBA00022927"/>
    </source>
</evidence>
<feature type="transmembrane region" description="Helical" evidence="10">
    <location>
        <begin position="88"/>
        <end position="110"/>
    </location>
</feature>
<reference evidence="11 12" key="1">
    <citation type="journal article" date="2017" name="Biotechnol. Biofuels">
        <title>Differential beta-glucosidase expression as a function of carbon source availability in Talaromyces amestolkiae: a genomic and proteomic approach.</title>
        <authorList>
            <person name="de Eugenio L.I."/>
            <person name="Mendez-Liter J.A."/>
            <person name="Nieto-Dominguez M."/>
            <person name="Alonso L."/>
            <person name="Gil-Munoz J."/>
            <person name="Barriuso J."/>
            <person name="Prieto A."/>
            <person name="Martinez M.J."/>
        </authorList>
    </citation>
    <scope>NUCLEOTIDE SEQUENCE [LARGE SCALE GENOMIC DNA]</scope>
    <source>
        <strain evidence="11 12">CIB</strain>
    </source>
</reference>
<evidence type="ECO:0000256" key="1">
    <source>
        <dbReference type="ARBA" id="ARBA00004141"/>
    </source>
</evidence>
<feature type="transmembrane region" description="Helical" evidence="10">
    <location>
        <begin position="312"/>
        <end position="333"/>
    </location>
</feature>
<keyword evidence="4 10" id="KW-0812">Transmembrane</keyword>
<organism evidence="11 12">
    <name type="scientific">Talaromyces amestolkiae</name>
    <dbReference type="NCBI Taxonomy" id="1196081"/>
    <lineage>
        <taxon>Eukaryota</taxon>
        <taxon>Fungi</taxon>
        <taxon>Dikarya</taxon>
        <taxon>Ascomycota</taxon>
        <taxon>Pezizomycotina</taxon>
        <taxon>Eurotiomycetes</taxon>
        <taxon>Eurotiomycetidae</taxon>
        <taxon>Eurotiales</taxon>
        <taxon>Trichocomaceae</taxon>
        <taxon>Talaromyces</taxon>
        <taxon>Talaromyces sect. Talaromyces</taxon>
    </lineage>
</organism>
<accession>A0A364LEQ4</accession>
<dbReference type="Proteomes" id="UP000249363">
    <property type="component" value="Unassembled WGS sequence"/>
</dbReference>
<feature type="transmembrane region" description="Helical" evidence="10">
    <location>
        <begin position="270"/>
        <end position="292"/>
    </location>
</feature>
<keyword evidence="6" id="KW-0653">Protein transport</keyword>
<dbReference type="NCBIfam" id="TIGR00728">
    <property type="entry name" value="OPT_sfam"/>
    <property type="match status" value="1"/>
</dbReference>
<proteinExistence type="inferred from homology"/>
<feature type="region of interest" description="Disordered" evidence="9">
    <location>
        <begin position="1"/>
        <end position="39"/>
    </location>
</feature>